<keyword evidence="2" id="KW-1185">Reference proteome</keyword>
<evidence type="ECO:0000313" key="1">
    <source>
        <dbReference type="EnsemblMetazoa" id="AQUA014690-PA"/>
    </source>
</evidence>
<proteinExistence type="predicted"/>
<dbReference type="VEuPathDB" id="VectorBase:AQUA014690"/>
<reference evidence="1" key="1">
    <citation type="submission" date="2020-05" db="UniProtKB">
        <authorList>
            <consortium name="EnsemblMetazoa"/>
        </authorList>
    </citation>
    <scope>IDENTIFICATION</scope>
    <source>
        <strain evidence="1">SANGQUA</strain>
    </source>
</reference>
<name>A0A182XS76_ANOQN</name>
<protein>
    <submittedName>
        <fullName evidence="1">Uncharacterized protein</fullName>
    </submittedName>
</protein>
<organism evidence="1 2">
    <name type="scientific">Anopheles quadriannulatus</name>
    <name type="common">Mosquito</name>
    <dbReference type="NCBI Taxonomy" id="34691"/>
    <lineage>
        <taxon>Eukaryota</taxon>
        <taxon>Metazoa</taxon>
        <taxon>Ecdysozoa</taxon>
        <taxon>Arthropoda</taxon>
        <taxon>Hexapoda</taxon>
        <taxon>Insecta</taxon>
        <taxon>Pterygota</taxon>
        <taxon>Neoptera</taxon>
        <taxon>Endopterygota</taxon>
        <taxon>Diptera</taxon>
        <taxon>Nematocera</taxon>
        <taxon>Culicoidea</taxon>
        <taxon>Culicidae</taxon>
        <taxon>Anophelinae</taxon>
        <taxon>Anopheles</taxon>
    </lineage>
</organism>
<sequence>MCAYARETDNLS</sequence>
<dbReference type="EnsemblMetazoa" id="AQUA014690-RA">
    <property type="protein sequence ID" value="AQUA014690-PA"/>
    <property type="gene ID" value="AQUA014690"/>
</dbReference>
<evidence type="ECO:0000313" key="2">
    <source>
        <dbReference type="Proteomes" id="UP000076407"/>
    </source>
</evidence>
<dbReference type="Proteomes" id="UP000076407">
    <property type="component" value="Unassembled WGS sequence"/>
</dbReference>
<accession>A0A182XS76</accession>